<reference evidence="1 2" key="2">
    <citation type="journal article" date="2017" name="Front. Plant Sci.">
        <title>Gene Classification and Mining of Molecular Markers Useful in Red Clover (Trifolium pratense) Breeding.</title>
        <authorList>
            <person name="Istvanek J."/>
            <person name="Dluhosova J."/>
            <person name="Dluhos P."/>
            <person name="Patkova L."/>
            <person name="Nedelnik J."/>
            <person name="Repkova J."/>
        </authorList>
    </citation>
    <scope>NUCLEOTIDE SEQUENCE [LARGE SCALE GENOMIC DNA]</scope>
    <source>
        <strain evidence="2">cv. Tatra</strain>
        <tissue evidence="1">Young leaves</tissue>
    </source>
</reference>
<feature type="non-terminal residue" evidence="1">
    <location>
        <position position="1"/>
    </location>
</feature>
<evidence type="ECO:0000313" key="1">
    <source>
        <dbReference type="EMBL" id="PNX88425.1"/>
    </source>
</evidence>
<evidence type="ECO:0000313" key="2">
    <source>
        <dbReference type="Proteomes" id="UP000236291"/>
    </source>
</evidence>
<dbReference type="Proteomes" id="UP000236291">
    <property type="component" value="Unassembled WGS sequence"/>
</dbReference>
<protein>
    <submittedName>
        <fullName evidence="1">Disease resistance protein (TIR-NBS-LRR class)</fullName>
    </submittedName>
</protein>
<dbReference type="ExpressionAtlas" id="A0A2K3MCB6">
    <property type="expression patterns" value="baseline"/>
</dbReference>
<gene>
    <name evidence="1" type="ORF">L195_g044530</name>
</gene>
<reference evidence="1 2" key="1">
    <citation type="journal article" date="2014" name="Am. J. Bot.">
        <title>Genome assembly and annotation for red clover (Trifolium pratense; Fabaceae).</title>
        <authorList>
            <person name="Istvanek J."/>
            <person name="Jaros M."/>
            <person name="Krenek A."/>
            <person name="Repkova J."/>
        </authorList>
    </citation>
    <scope>NUCLEOTIDE SEQUENCE [LARGE SCALE GENOMIC DNA]</scope>
    <source>
        <strain evidence="2">cv. Tatra</strain>
        <tissue evidence="1">Young leaves</tissue>
    </source>
</reference>
<proteinExistence type="predicted"/>
<dbReference type="EMBL" id="ASHM01056522">
    <property type="protein sequence ID" value="PNX88425.1"/>
    <property type="molecule type" value="Genomic_DNA"/>
</dbReference>
<sequence length="101" mass="11428">DVKIYVAFGHGLIVKKTIVYLVSGQSIIVEVDDANMEVEPPQEVNMQPSLEVKVEQSPKPRSIFTRLPNRIARMRILGQQNSLQWEGANLFMLSQHLLLAD</sequence>
<name>A0A2K3MCB6_TRIPR</name>
<comment type="caution">
    <text evidence="1">The sequence shown here is derived from an EMBL/GenBank/DDBJ whole genome shotgun (WGS) entry which is preliminary data.</text>
</comment>
<organism evidence="1 2">
    <name type="scientific">Trifolium pratense</name>
    <name type="common">Red clover</name>
    <dbReference type="NCBI Taxonomy" id="57577"/>
    <lineage>
        <taxon>Eukaryota</taxon>
        <taxon>Viridiplantae</taxon>
        <taxon>Streptophyta</taxon>
        <taxon>Embryophyta</taxon>
        <taxon>Tracheophyta</taxon>
        <taxon>Spermatophyta</taxon>
        <taxon>Magnoliopsida</taxon>
        <taxon>eudicotyledons</taxon>
        <taxon>Gunneridae</taxon>
        <taxon>Pentapetalae</taxon>
        <taxon>rosids</taxon>
        <taxon>fabids</taxon>
        <taxon>Fabales</taxon>
        <taxon>Fabaceae</taxon>
        <taxon>Papilionoideae</taxon>
        <taxon>50 kb inversion clade</taxon>
        <taxon>NPAAA clade</taxon>
        <taxon>Hologalegina</taxon>
        <taxon>IRL clade</taxon>
        <taxon>Trifolieae</taxon>
        <taxon>Trifolium</taxon>
    </lineage>
</organism>
<dbReference type="AlphaFoldDB" id="A0A2K3MCB6"/>
<accession>A0A2K3MCB6</accession>